<dbReference type="Proteomes" id="UP000677234">
    <property type="component" value="Chromosome"/>
</dbReference>
<dbReference type="RefSeq" id="WP_198826892.1">
    <property type="nucleotide sequence ID" value="NZ_CP066308.1"/>
</dbReference>
<protein>
    <recommendedName>
        <fullName evidence="6">Phosphatase</fullName>
    </recommendedName>
</protein>
<dbReference type="Proteomes" id="UP000595847">
    <property type="component" value="Chromosome"/>
</dbReference>
<evidence type="ECO:0000313" key="4">
    <source>
        <dbReference type="Proteomes" id="UP000595847"/>
    </source>
</evidence>
<evidence type="ECO:0000313" key="2">
    <source>
        <dbReference type="EMBL" id="QQE73266.1"/>
    </source>
</evidence>
<dbReference type="KEGG" id="bcop:JD108_15315"/>
<proteinExistence type="predicted"/>
<dbReference type="EMBL" id="CP066308">
    <property type="protein sequence ID" value="QQE73266.1"/>
    <property type="molecule type" value="Genomic_DNA"/>
</dbReference>
<evidence type="ECO:0008006" key="6">
    <source>
        <dbReference type="Google" id="ProtNLM"/>
    </source>
</evidence>
<evidence type="ECO:0000313" key="5">
    <source>
        <dbReference type="Proteomes" id="UP000677234"/>
    </source>
</evidence>
<keyword evidence="5" id="KW-1185">Reference proteome</keyword>
<reference evidence="3" key="2">
    <citation type="submission" date="2021-04" db="EMBL/GenBank/DDBJ databases">
        <title>Brevibacillus composti FJAT-54423, complete genome.</title>
        <authorList>
            <person name="Tang R."/>
        </authorList>
    </citation>
    <scope>NUCLEOTIDE SEQUENCE</scope>
    <source>
        <strain evidence="3">FJAT-54424</strain>
    </source>
</reference>
<dbReference type="EMBL" id="CP073708">
    <property type="protein sequence ID" value="QUO40347.1"/>
    <property type="molecule type" value="Genomic_DNA"/>
</dbReference>
<accession>A0A7T5EII5</accession>
<dbReference type="AlphaFoldDB" id="A0A7T5EII5"/>
<evidence type="ECO:0000313" key="3">
    <source>
        <dbReference type="EMBL" id="QUO40347.1"/>
    </source>
</evidence>
<sequence length="48" mass="4992">MKKILTGILVLLMTITMVTPVLGATKDAGATASRPSAPITTFDIDPGY</sequence>
<organism evidence="2 4">
    <name type="scientific">Brevibacillus composti</name>
    <dbReference type="NCBI Taxonomy" id="2796470"/>
    <lineage>
        <taxon>Bacteria</taxon>
        <taxon>Bacillati</taxon>
        <taxon>Bacillota</taxon>
        <taxon>Bacilli</taxon>
        <taxon>Bacillales</taxon>
        <taxon>Paenibacillaceae</taxon>
        <taxon>Brevibacillus</taxon>
    </lineage>
</organism>
<gene>
    <name evidence="2" type="ORF">JD108_15315</name>
    <name evidence="3" type="ORF">KDJ56_15260</name>
</gene>
<name>A0A7T5EII5_9BACL</name>
<evidence type="ECO:0000256" key="1">
    <source>
        <dbReference type="SAM" id="MobiDB-lite"/>
    </source>
</evidence>
<feature type="region of interest" description="Disordered" evidence="1">
    <location>
        <begin position="28"/>
        <end position="48"/>
    </location>
</feature>
<reference evidence="2 4" key="1">
    <citation type="submission" date="2020-12" db="EMBL/GenBank/DDBJ databases">
        <title>strain FJAT-54423T represents a novel species of the genus Brevibacillus.</title>
        <authorList>
            <person name="Tang R."/>
        </authorList>
    </citation>
    <scope>NUCLEOTIDE SEQUENCE [LARGE SCALE GENOMIC DNA]</scope>
    <source>
        <strain evidence="2 4">FJAT-54423</strain>
    </source>
</reference>